<sequence length="67" mass="7547">MLDESFQTLPSPELRLDRRENSAAFNQAGRNLNNSEYLVLPVSSVSGAFCSIIPPGKVFCCHFFFYN</sequence>
<dbReference type="Proteomes" id="UP000784294">
    <property type="component" value="Unassembled WGS sequence"/>
</dbReference>
<reference evidence="1" key="1">
    <citation type="submission" date="2018-11" db="EMBL/GenBank/DDBJ databases">
        <authorList>
            <consortium name="Pathogen Informatics"/>
        </authorList>
    </citation>
    <scope>NUCLEOTIDE SEQUENCE</scope>
</reference>
<organism evidence="1 2">
    <name type="scientific">Protopolystoma xenopodis</name>
    <dbReference type="NCBI Taxonomy" id="117903"/>
    <lineage>
        <taxon>Eukaryota</taxon>
        <taxon>Metazoa</taxon>
        <taxon>Spiralia</taxon>
        <taxon>Lophotrochozoa</taxon>
        <taxon>Platyhelminthes</taxon>
        <taxon>Monogenea</taxon>
        <taxon>Polyopisthocotylea</taxon>
        <taxon>Polystomatidea</taxon>
        <taxon>Polystomatidae</taxon>
        <taxon>Protopolystoma</taxon>
    </lineage>
</organism>
<proteinExistence type="predicted"/>
<dbReference type="AlphaFoldDB" id="A0A3S5CQN9"/>
<accession>A0A3S5CQN9</accession>
<name>A0A3S5CQN9_9PLAT</name>
<dbReference type="EMBL" id="CAAALY010095186">
    <property type="protein sequence ID" value="VEL28456.1"/>
    <property type="molecule type" value="Genomic_DNA"/>
</dbReference>
<protein>
    <submittedName>
        <fullName evidence="1">Uncharacterized protein</fullName>
    </submittedName>
</protein>
<evidence type="ECO:0000313" key="2">
    <source>
        <dbReference type="Proteomes" id="UP000784294"/>
    </source>
</evidence>
<comment type="caution">
    <text evidence="1">The sequence shown here is derived from an EMBL/GenBank/DDBJ whole genome shotgun (WGS) entry which is preliminary data.</text>
</comment>
<gene>
    <name evidence="1" type="ORF">PXEA_LOCUS21896</name>
</gene>
<evidence type="ECO:0000313" key="1">
    <source>
        <dbReference type="EMBL" id="VEL28456.1"/>
    </source>
</evidence>
<keyword evidence="2" id="KW-1185">Reference proteome</keyword>